<feature type="compositionally biased region" description="Low complexity" evidence="8">
    <location>
        <begin position="355"/>
        <end position="369"/>
    </location>
</feature>
<feature type="compositionally biased region" description="Pro residues" evidence="8">
    <location>
        <begin position="310"/>
        <end position="354"/>
    </location>
</feature>
<evidence type="ECO:0000256" key="4">
    <source>
        <dbReference type="ARBA" id="ARBA00022741"/>
    </source>
</evidence>
<proteinExistence type="predicted"/>
<protein>
    <recommendedName>
        <fullName evidence="1">non-specific serine/threonine protein kinase</fullName>
        <ecNumber evidence="1">2.7.11.1</ecNumber>
    </recommendedName>
</protein>
<dbReference type="EMBL" id="CP116942">
    <property type="protein sequence ID" value="WCO68761.1"/>
    <property type="molecule type" value="Genomic_DNA"/>
</dbReference>
<dbReference type="GO" id="GO:0004674">
    <property type="term" value="F:protein serine/threonine kinase activity"/>
    <property type="evidence" value="ECO:0007669"/>
    <property type="project" value="UniProtKB-KW"/>
</dbReference>
<gene>
    <name evidence="11" type="ORF">PO878_08490</name>
</gene>
<dbReference type="RefSeq" id="WP_272738277.1">
    <property type="nucleotide sequence ID" value="NZ_CP116942.1"/>
</dbReference>
<dbReference type="PANTHER" id="PTHR43289:SF6">
    <property type="entry name" value="SERINE_THREONINE-PROTEIN KINASE NEKL-3"/>
    <property type="match status" value="1"/>
</dbReference>
<feature type="transmembrane region" description="Helical" evidence="9">
    <location>
        <begin position="473"/>
        <end position="498"/>
    </location>
</feature>
<keyword evidence="4 7" id="KW-0547">Nucleotide-binding</keyword>
<dbReference type="InterPro" id="IPR000719">
    <property type="entry name" value="Prot_kinase_dom"/>
</dbReference>
<evidence type="ECO:0000313" key="11">
    <source>
        <dbReference type="EMBL" id="WCO68761.1"/>
    </source>
</evidence>
<keyword evidence="9" id="KW-1133">Transmembrane helix</keyword>
<evidence type="ECO:0000259" key="10">
    <source>
        <dbReference type="PROSITE" id="PS50011"/>
    </source>
</evidence>
<dbReference type="InterPro" id="IPR008271">
    <property type="entry name" value="Ser/Thr_kinase_AS"/>
</dbReference>
<evidence type="ECO:0000256" key="1">
    <source>
        <dbReference type="ARBA" id="ARBA00012513"/>
    </source>
</evidence>
<evidence type="ECO:0000256" key="5">
    <source>
        <dbReference type="ARBA" id="ARBA00022777"/>
    </source>
</evidence>
<dbReference type="InterPro" id="IPR017441">
    <property type="entry name" value="Protein_kinase_ATP_BS"/>
</dbReference>
<dbReference type="EC" id="2.7.11.1" evidence="1"/>
<evidence type="ECO:0000256" key="2">
    <source>
        <dbReference type="ARBA" id="ARBA00022527"/>
    </source>
</evidence>
<dbReference type="PROSITE" id="PS00108">
    <property type="entry name" value="PROTEIN_KINASE_ST"/>
    <property type="match status" value="1"/>
</dbReference>
<dbReference type="InterPro" id="IPR011009">
    <property type="entry name" value="Kinase-like_dom_sf"/>
</dbReference>
<organism evidence="11 12">
    <name type="scientific">Iamia majanohamensis</name>
    <dbReference type="NCBI Taxonomy" id="467976"/>
    <lineage>
        <taxon>Bacteria</taxon>
        <taxon>Bacillati</taxon>
        <taxon>Actinomycetota</taxon>
        <taxon>Acidimicrobiia</taxon>
        <taxon>Acidimicrobiales</taxon>
        <taxon>Iamiaceae</taxon>
        <taxon>Iamia</taxon>
    </lineage>
</organism>
<keyword evidence="2" id="KW-0723">Serine/threonine-protein kinase</keyword>
<dbReference type="SUPFAM" id="SSF56112">
    <property type="entry name" value="Protein kinase-like (PK-like)"/>
    <property type="match status" value="1"/>
</dbReference>
<feature type="domain" description="Protein kinase" evidence="10">
    <location>
        <begin position="14"/>
        <end position="272"/>
    </location>
</feature>
<dbReference type="PROSITE" id="PS50011">
    <property type="entry name" value="PROTEIN_KINASE_DOM"/>
    <property type="match status" value="1"/>
</dbReference>
<dbReference type="PROSITE" id="PS00107">
    <property type="entry name" value="PROTEIN_KINASE_ATP"/>
    <property type="match status" value="1"/>
</dbReference>
<name>A0AAE9YAB6_9ACTN</name>
<keyword evidence="6 7" id="KW-0067">ATP-binding</keyword>
<evidence type="ECO:0000256" key="9">
    <source>
        <dbReference type="SAM" id="Phobius"/>
    </source>
</evidence>
<evidence type="ECO:0000313" key="12">
    <source>
        <dbReference type="Proteomes" id="UP001216390"/>
    </source>
</evidence>
<dbReference type="GO" id="GO:0005524">
    <property type="term" value="F:ATP binding"/>
    <property type="evidence" value="ECO:0007669"/>
    <property type="project" value="UniProtKB-UniRule"/>
</dbReference>
<dbReference type="SMART" id="SM00220">
    <property type="entry name" value="S_TKc"/>
    <property type="match status" value="1"/>
</dbReference>
<keyword evidence="5 11" id="KW-0418">Kinase</keyword>
<accession>A0AAE9YAB6</accession>
<evidence type="ECO:0000256" key="7">
    <source>
        <dbReference type="PROSITE-ProRule" id="PRU10141"/>
    </source>
</evidence>
<evidence type="ECO:0000256" key="8">
    <source>
        <dbReference type="SAM" id="MobiDB-lite"/>
    </source>
</evidence>
<reference evidence="11" key="1">
    <citation type="submission" date="2023-01" db="EMBL/GenBank/DDBJ databases">
        <title>The diversity of Class Acidimicrobiia in South China Sea sediment environments and the proposal of Iamia marina sp. nov., a novel species of the genus Iamia.</title>
        <authorList>
            <person name="He Y."/>
            <person name="Tian X."/>
        </authorList>
    </citation>
    <scope>NUCLEOTIDE SEQUENCE</scope>
    <source>
        <strain evidence="11">DSM 19957</strain>
    </source>
</reference>
<dbReference type="AlphaFoldDB" id="A0AAE9YAB6"/>
<keyword evidence="9" id="KW-0812">Transmembrane</keyword>
<feature type="compositionally biased region" description="Pro residues" evidence="8">
    <location>
        <begin position="370"/>
        <end position="392"/>
    </location>
</feature>
<sequence>MTEGDGRRPEVPGYEVGRELGRGGFATVYEARQLSVDRLVALKVVSVSGLAPDVERRFRSELRTIGSLSWHPHVVALHDAGVTPEGLPFLAMELVTGGTWGDRVRDQGALPPEVTLAVGAQVADALGAAHDAGIVHRDVKPENVLVGRRDEALLADFGVALVTDTVASVSGSFTGTLAYAAPELLRGGRADARSDVYAAGATLHLLATGRPAYSAGAEGSPAALIATILDGDPPLLPRSVPAPVRRVVERAMARDPDDRPATAHQLEDELRLARDELARAGAAGGSGWPPPPAAGTRPPAGPETVAAPAAPTPPPGPPAAPGPAPVAPPPTDPVASRPPAPTTPDRSTPPPTRPTPAQVEAAEAARLASLPPPPSSVPRPPPGPPPAPPAPRAPAAVPVPVSIPVPVPAHPALPGPVPGPAGRAPGVWASTVRSLVASTLCCLPVGAFFAVQGHRRLLAAGGRLRGGSARGRVAVGLAYAWAVVMLGVALAVPGAAYLDARDTAGAYAGTWEGSQGGLVLRMTLEQRTAGLALGGSFTTTTDTLRCRGSLGDSVVSSDEVELTTSATCDPPTTLPPTVRISLGDDEDTLRVAGFDGDVVLDRQP</sequence>
<evidence type="ECO:0000256" key="3">
    <source>
        <dbReference type="ARBA" id="ARBA00022679"/>
    </source>
</evidence>
<evidence type="ECO:0000256" key="6">
    <source>
        <dbReference type="ARBA" id="ARBA00022840"/>
    </source>
</evidence>
<dbReference type="Gene3D" id="3.30.200.20">
    <property type="entry name" value="Phosphorylase Kinase, domain 1"/>
    <property type="match status" value="1"/>
</dbReference>
<dbReference type="KEGG" id="ima:PO878_08490"/>
<keyword evidence="3" id="KW-0808">Transferase</keyword>
<dbReference type="CDD" id="cd14014">
    <property type="entry name" value="STKc_PknB_like"/>
    <property type="match status" value="1"/>
</dbReference>
<dbReference type="Gene3D" id="1.10.510.10">
    <property type="entry name" value="Transferase(Phosphotransferase) domain 1"/>
    <property type="match status" value="1"/>
</dbReference>
<dbReference type="Proteomes" id="UP001216390">
    <property type="component" value="Chromosome"/>
</dbReference>
<keyword evidence="12" id="KW-1185">Reference proteome</keyword>
<feature type="compositionally biased region" description="Low complexity" evidence="8">
    <location>
        <begin position="294"/>
        <end position="309"/>
    </location>
</feature>
<feature type="binding site" evidence="7">
    <location>
        <position position="43"/>
    </location>
    <ligand>
        <name>ATP</name>
        <dbReference type="ChEBI" id="CHEBI:30616"/>
    </ligand>
</feature>
<dbReference type="PANTHER" id="PTHR43289">
    <property type="entry name" value="MITOGEN-ACTIVATED PROTEIN KINASE KINASE KINASE 20-RELATED"/>
    <property type="match status" value="1"/>
</dbReference>
<feature type="region of interest" description="Disordered" evidence="8">
    <location>
        <begin position="281"/>
        <end position="393"/>
    </location>
</feature>
<keyword evidence="9" id="KW-0472">Membrane</keyword>
<dbReference type="Pfam" id="PF00069">
    <property type="entry name" value="Pkinase"/>
    <property type="match status" value="1"/>
</dbReference>